<sequence length="517" mass="55337">MRLASKLTLALVLVMCAALSLYGYLSVRRERALFEADMRRDEHLIGIALRAAVTERWRRDGLDEALRVLDEASEREDGVHFRWVWLDAPPGDRFAPALPADEIADLAGGTEVFRMQREGDKTGRFYTYAPVAVDPTRVGAIEISESLEEGESYVQASVINTVTTIVALAALSGLLAMTFGQLLVGRPTQRLVDKTRRIGEGDLGGPLLLPQRDELGQIAREINAMCENLAEARERAARETTARIAALEQLRHADRLTTVGKLASGIAHELGTPLNVVGGRAKMIARGLSPEEAADSARIIAEQADRMTKIIRQLLDFARRRVAQKAPADLAQIARQTLALLEPLARKRSVTLRLDEADLAPPGAQAEVDTGQMQQVLTNLVMNGMQSMKRGGELTVRVERARARPPADHGGAEGEHVAIRVIDQGDGIAPENIPRVFEPFFTTKDVGEGTGLGLSVSYGIVREHGGWLDVESELGKGSTFTVYLAPSGPGGAAPAAPAAGGEGAPAPGQGGLAGTAA</sequence>
<dbReference type="PATRIC" id="fig|1254432.3.peg.9247"/>
<dbReference type="GO" id="GO:0000155">
    <property type="term" value="F:phosphorelay sensor kinase activity"/>
    <property type="evidence" value="ECO:0007669"/>
    <property type="project" value="InterPro"/>
</dbReference>
<dbReference type="SUPFAM" id="SSF55874">
    <property type="entry name" value="ATPase domain of HSP90 chaperone/DNA topoisomerase II/histidine kinase"/>
    <property type="match status" value="1"/>
</dbReference>
<dbReference type="PROSITE" id="PS50885">
    <property type="entry name" value="HAMP"/>
    <property type="match status" value="1"/>
</dbReference>
<evidence type="ECO:0000313" key="11">
    <source>
        <dbReference type="EMBL" id="AGP40314.1"/>
    </source>
</evidence>
<dbReference type="EC" id="2.7.13.3" evidence="3"/>
<dbReference type="SUPFAM" id="SSF158472">
    <property type="entry name" value="HAMP domain-like"/>
    <property type="match status" value="1"/>
</dbReference>
<dbReference type="Gene3D" id="1.10.287.130">
    <property type="match status" value="1"/>
</dbReference>
<dbReference type="CDD" id="cd06225">
    <property type="entry name" value="HAMP"/>
    <property type="match status" value="1"/>
</dbReference>
<keyword evidence="7" id="KW-0175">Coiled coil</keyword>
<dbReference type="SMART" id="SM00388">
    <property type="entry name" value="HisKA"/>
    <property type="match status" value="1"/>
</dbReference>
<dbReference type="PANTHER" id="PTHR43065">
    <property type="entry name" value="SENSOR HISTIDINE KINASE"/>
    <property type="match status" value="1"/>
</dbReference>
<evidence type="ECO:0000256" key="3">
    <source>
        <dbReference type="ARBA" id="ARBA00012438"/>
    </source>
</evidence>
<dbReference type="PROSITE" id="PS50109">
    <property type="entry name" value="HIS_KIN"/>
    <property type="match status" value="1"/>
</dbReference>
<dbReference type="InterPro" id="IPR003660">
    <property type="entry name" value="HAMP_dom"/>
</dbReference>
<dbReference type="InterPro" id="IPR036097">
    <property type="entry name" value="HisK_dim/P_sf"/>
</dbReference>
<dbReference type="InterPro" id="IPR003661">
    <property type="entry name" value="HisK_dim/P_dom"/>
</dbReference>
<protein>
    <recommendedName>
        <fullName evidence="3">histidine kinase</fullName>
        <ecNumber evidence="3">2.7.13.3</ecNumber>
    </recommendedName>
</protein>
<dbReference type="PRINTS" id="PR00344">
    <property type="entry name" value="BCTRLSENSOR"/>
</dbReference>
<name>S4Y656_SORCE</name>
<dbReference type="CDD" id="cd00082">
    <property type="entry name" value="HisKA"/>
    <property type="match status" value="1"/>
</dbReference>
<dbReference type="AlphaFoldDB" id="S4Y656"/>
<proteinExistence type="predicted"/>
<dbReference type="InterPro" id="IPR036890">
    <property type="entry name" value="HATPase_C_sf"/>
</dbReference>
<dbReference type="PANTHER" id="PTHR43065:SF42">
    <property type="entry name" value="TWO-COMPONENT SENSOR PPRA"/>
    <property type="match status" value="1"/>
</dbReference>
<evidence type="ECO:0000256" key="8">
    <source>
        <dbReference type="SAM" id="MobiDB-lite"/>
    </source>
</evidence>
<evidence type="ECO:0000256" key="1">
    <source>
        <dbReference type="ARBA" id="ARBA00000085"/>
    </source>
</evidence>
<dbReference type="Gene3D" id="3.30.565.10">
    <property type="entry name" value="Histidine kinase-like ATPase, C-terminal domain"/>
    <property type="match status" value="1"/>
</dbReference>
<dbReference type="HOGENOM" id="CLU_000445_89_29_7"/>
<evidence type="ECO:0000256" key="4">
    <source>
        <dbReference type="ARBA" id="ARBA00022553"/>
    </source>
</evidence>
<dbReference type="InterPro" id="IPR003594">
    <property type="entry name" value="HATPase_dom"/>
</dbReference>
<keyword evidence="6" id="KW-0418">Kinase</keyword>
<comment type="catalytic activity">
    <reaction evidence="1">
        <text>ATP + protein L-histidine = ADP + protein N-phospho-L-histidine.</text>
        <dbReference type="EC" id="2.7.13.3"/>
    </reaction>
</comment>
<comment type="subcellular location">
    <subcellularLocation>
        <location evidence="2">Membrane</location>
    </subcellularLocation>
</comment>
<dbReference type="Pfam" id="PF00512">
    <property type="entry name" value="HisKA"/>
    <property type="match status" value="1"/>
</dbReference>
<dbReference type="RefSeq" id="WP_020740052.1">
    <property type="nucleotide sequence ID" value="NC_021658.1"/>
</dbReference>
<dbReference type="SMART" id="SM00387">
    <property type="entry name" value="HATPase_c"/>
    <property type="match status" value="1"/>
</dbReference>
<dbReference type="Pfam" id="PF02518">
    <property type="entry name" value="HATPase_c"/>
    <property type="match status" value="1"/>
</dbReference>
<dbReference type="GO" id="GO:0016020">
    <property type="term" value="C:membrane"/>
    <property type="evidence" value="ECO:0007669"/>
    <property type="project" value="UniProtKB-SubCell"/>
</dbReference>
<evidence type="ECO:0000256" key="2">
    <source>
        <dbReference type="ARBA" id="ARBA00004370"/>
    </source>
</evidence>
<evidence type="ECO:0000313" key="12">
    <source>
        <dbReference type="Proteomes" id="UP000014803"/>
    </source>
</evidence>
<keyword evidence="5" id="KW-0808">Transferase</keyword>
<evidence type="ECO:0000256" key="6">
    <source>
        <dbReference type="ARBA" id="ARBA00022777"/>
    </source>
</evidence>
<dbReference type="Proteomes" id="UP000014803">
    <property type="component" value="Chromosome"/>
</dbReference>
<gene>
    <name evidence="11" type="ORF">SCE1572_40925</name>
</gene>
<feature type="coiled-coil region" evidence="7">
    <location>
        <begin position="215"/>
        <end position="250"/>
    </location>
</feature>
<evidence type="ECO:0000259" key="10">
    <source>
        <dbReference type="PROSITE" id="PS50885"/>
    </source>
</evidence>
<feature type="domain" description="Histidine kinase" evidence="9">
    <location>
        <begin position="265"/>
        <end position="488"/>
    </location>
</feature>
<feature type="compositionally biased region" description="Gly residues" evidence="8">
    <location>
        <begin position="500"/>
        <end position="517"/>
    </location>
</feature>
<dbReference type="SMART" id="SM00304">
    <property type="entry name" value="HAMP"/>
    <property type="match status" value="1"/>
</dbReference>
<dbReference type="InterPro" id="IPR004358">
    <property type="entry name" value="Sig_transdc_His_kin-like_C"/>
</dbReference>
<reference evidence="11 12" key="1">
    <citation type="journal article" date="2013" name="Sci. Rep.">
        <title>Extraordinary expansion of a Sorangium cellulosum genome from an alkaline milieu.</title>
        <authorList>
            <person name="Han K."/>
            <person name="Li Z.F."/>
            <person name="Peng R."/>
            <person name="Zhu L.P."/>
            <person name="Zhou T."/>
            <person name="Wang L.G."/>
            <person name="Li S.G."/>
            <person name="Zhang X.B."/>
            <person name="Hu W."/>
            <person name="Wu Z.H."/>
            <person name="Qin N."/>
            <person name="Li Y.Z."/>
        </authorList>
    </citation>
    <scope>NUCLEOTIDE SEQUENCE [LARGE SCALE GENOMIC DNA]</scope>
    <source>
        <strain evidence="11 12">So0157-2</strain>
    </source>
</reference>
<keyword evidence="4" id="KW-0597">Phosphoprotein</keyword>
<feature type="region of interest" description="Disordered" evidence="8">
    <location>
        <begin position="489"/>
        <end position="517"/>
    </location>
</feature>
<evidence type="ECO:0000256" key="7">
    <source>
        <dbReference type="SAM" id="Coils"/>
    </source>
</evidence>
<accession>S4Y656</accession>
<dbReference type="Gene3D" id="6.10.340.10">
    <property type="match status" value="1"/>
</dbReference>
<dbReference type="OrthoDB" id="9781147at2"/>
<evidence type="ECO:0000256" key="5">
    <source>
        <dbReference type="ARBA" id="ARBA00022679"/>
    </source>
</evidence>
<dbReference type="SUPFAM" id="SSF47384">
    <property type="entry name" value="Homodimeric domain of signal transducing histidine kinase"/>
    <property type="match status" value="1"/>
</dbReference>
<organism evidence="11 12">
    <name type="scientific">Sorangium cellulosum So0157-2</name>
    <dbReference type="NCBI Taxonomy" id="1254432"/>
    <lineage>
        <taxon>Bacteria</taxon>
        <taxon>Pseudomonadati</taxon>
        <taxon>Myxococcota</taxon>
        <taxon>Polyangia</taxon>
        <taxon>Polyangiales</taxon>
        <taxon>Polyangiaceae</taxon>
        <taxon>Sorangium</taxon>
    </lineage>
</organism>
<dbReference type="EMBL" id="CP003969">
    <property type="protein sequence ID" value="AGP40314.1"/>
    <property type="molecule type" value="Genomic_DNA"/>
</dbReference>
<dbReference type="STRING" id="1254432.SCE1572_40925"/>
<feature type="domain" description="HAMP" evidence="10">
    <location>
        <begin position="182"/>
        <end position="234"/>
    </location>
</feature>
<dbReference type="KEGG" id="scu:SCE1572_40925"/>
<dbReference type="InterPro" id="IPR005467">
    <property type="entry name" value="His_kinase_dom"/>
</dbReference>
<dbReference type="eggNOG" id="COG4191">
    <property type="taxonomic scope" value="Bacteria"/>
</dbReference>
<evidence type="ECO:0000259" key="9">
    <source>
        <dbReference type="PROSITE" id="PS50109"/>
    </source>
</evidence>
<dbReference type="Pfam" id="PF00672">
    <property type="entry name" value="HAMP"/>
    <property type="match status" value="1"/>
</dbReference>